<dbReference type="InterPro" id="IPR019734">
    <property type="entry name" value="TPR_rpt"/>
</dbReference>
<dbReference type="STRING" id="204669.Acid345_0808"/>
<evidence type="ECO:0000313" key="5">
    <source>
        <dbReference type="EMBL" id="ABF39813.1"/>
    </source>
</evidence>
<dbReference type="EMBL" id="CP000360">
    <property type="protein sequence ID" value="ABF39813.1"/>
    <property type="molecule type" value="Genomic_DNA"/>
</dbReference>
<dbReference type="EnsemblBacteria" id="ABF39813">
    <property type="protein sequence ID" value="ABF39813"/>
    <property type="gene ID" value="Acid345_0808"/>
</dbReference>
<dbReference type="Pfam" id="PF13414">
    <property type="entry name" value="TPR_11"/>
    <property type="match status" value="1"/>
</dbReference>
<evidence type="ECO:0000256" key="2">
    <source>
        <dbReference type="ARBA" id="ARBA00022803"/>
    </source>
</evidence>
<keyword evidence="4" id="KW-0732">Signal</keyword>
<evidence type="ECO:0000256" key="3">
    <source>
        <dbReference type="PROSITE-ProRule" id="PRU00339"/>
    </source>
</evidence>
<dbReference type="AlphaFoldDB" id="Q1ITI7"/>
<evidence type="ECO:0000256" key="1">
    <source>
        <dbReference type="ARBA" id="ARBA00022737"/>
    </source>
</evidence>
<evidence type="ECO:0000313" key="6">
    <source>
        <dbReference type="Proteomes" id="UP000002432"/>
    </source>
</evidence>
<keyword evidence="1" id="KW-0677">Repeat</keyword>
<accession>Q1ITI7</accession>
<dbReference type="PROSITE" id="PS50005">
    <property type="entry name" value="TPR"/>
    <property type="match status" value="2"/>
</dbReference>
<sequence length="486" mass="54077">MNRLMTKLMCYAVLAAPCAFATGSGQEATPEKDIPLTTSSDVARRAFQGGLENIENQQSKRAHVDFRSAVRADSNFALAHLFLAYDNGNPAEEKAELQKARTLAANASKPEQMLVEWMAGSREGKMVPAISALNDVTSAYPEDKFLLFLAGRWMVQQQNYEGAQRFLERAVTIDPNYPAALNELAYAYAGNRIFDKAFEALDKYAKLLPGEPNTQDSYGEISLKAGRFEQAVEHYKKALEYDSTFVWSQVGLGDSYMLMGKEQQARAEYAKAAAMAPSDGDRLTWQLQSALTYMFAHQHESADDAFTKVAEEASSLHIGKQEAMAHRLMSAYDPDLPGFLRHTADAESALKTRSDISKSDRDQEMALLLKSRAVRAAEFGRTDMANESLKKLSQMAESIPDNVIQQANEGAQGGVLWVQKKYAEAIPHLEEDQGNPLSAARLLQAYRESGDSYRADSRAIRLNSYYEPTLDDYLARQLLNGKQRKK</sequence>
<proteinExistence type="predicted"/>
<dbReference type="Proteomes" id="UP000002432">
    <property type="component" value="Chromosome"/>
</dbReference>
<dbReference type="Gene3D" id="1.25.40.10">
    <property type="entry name" value="Tetratricopeptide repeat domain"/>
    <property type="match status" value="2"/>
</dbReference>
<dbReference type="eggNOG" id="COG0457">
    <property type="taxonomic scope" value="Bacteria"/>
</dbReference>
<organism evidence="5 6">
    <name type="scientific">Koribacter versatilis (strain Ellin345)</name>
    <dbReference type="NCBI Taxonomy" id="204669"/>
    <lineage>
        <taxon>Bacteria</taxon>
        <taxon>Pseudomonadati</taxon>
        <taxon>Acidobacteriota</taxon>
        <taxon>Terriglobia</taxon>
        <taxon>Terriglobales</taxon>
        <taxon>Candidatus Korobacteraceae</taxon>
        <taxon>Candidatus Korobacter</taxon>
    </lineage>
</organism>
<evidence type="ECO:0000256" key="4">
    <source>
        <dbReference type="SAM" id="SignalP"/>
    </source>
</evidence>
<feature type="chain" id="PRO_5004191598" evidence="4">
    <location>
        <begin position="22"/>
        <end position="486"/>
    </location>
</feature>
<dbReference type="KEGG" id="aba:Acid345_0808"/>
<dbReference type="SUPFAM" id="SSF48452">
    <property type="entry name" value="TPR-like"/>
    <property type="match status" value="1"/>
</dbReference>
<dbReference type="HOGENOM" id="CLU_561166_0_0_0"/>
<keyword evidence="2 3" id="KW-0802">TPR repeat</keyword>
<dbReference type="InterPro" id="IPR011990">
    <property type="entry name" value="TPR-like_helical_dom_sf"/>
</dbReference>
<gene>
    <name evidence="5" type="ordered locus">Acid345_0808</name>
</gene>
<feature type="signal peptide" evidence="4">
    <location>
        <begin position="1"/>
        <end position="21"/>
    </location>
</feature>
<dbReference type="Pfam" id="PF14559">
    <property type="entry name" value="TPR_19"/>
    <property type="match status" value="1"/>
</dbReference>
<dbReference type="SMART" id="SM00028">
    <property type="entry name" value="TPR"/>
    <property type="match status" value="3"/>
</dbReference>
<reference evidence="5 6" key="1">
    <citation type="journal article" date="2009" name="Appl. Environ. Microbiol.">
        <title>Three genomes from the phylum Acidobacteria provide insight into the lifestyles of these microorganisms in soils.</title>
        <authorList>
            <person name="Ward N.L."/>
            <person name="Challacombe J.F."/>
            <person name="Janssen P.H."/>
            <person name="Henrissat B."/>
            <person name="Coutinho P.M."/>
            <person name="Wu M."/>
            <person name="Xie G."/>
            <person name="Haft D.H."/>
            <person name="Sait M."/>
            <person name="Badger J."/>
            <person name="Barabote R.D."/>
            <person name="Bradley B."/>
            <person name="Brettin T.S."/>
            <person name="Brinkac L.M."/>
            <person name="Bruce D."/>
            <person name="Creasy T."/>
            <person name="Daugherty S.C."/>
            <person name="Davidsen T.M."/>
            <person name="DeBoy R.T."/>
            <person name="Detter J.C."/>
            <person name="Dodson R.J."/>
            <person name="Durkin A.S."/>
            <person name="Ganapathy A."/>
            <person name="Gwinn-Giglio M."/>
            <person name="Han C.S."/>
            <person name="Khouri H."/>
            <person name="Kiss H."/>
            <person name="Kothari S.P."/>
            <person name="Madupu R."/>
            <person name="Nelson K.E."/>
            <person name="Nelson W.C."/>
            <person name="Paulsen I."/>
            <person name="Penn K."/>
            <person name="Ren Q."/>
            <person name="Rosovitz M.J."/>
            <person name="Selengut J.D."/>
            <person name="Shrivastava S."/>
            <person name="Sullivan S.A."/>
            <person name="Tapia R."/>
            <person name="Thompson L.S."/>
            <person name="Watkins K.L."/>
            <person name="Yang Q."/>
            <person name="Yu C."/>
            <person name="Zafar N."/>
            <person name="Zhou L."/>
            <person name="Kuske C.R."/>
        </authorList>
    </citation>
    <scope>NUCLEOTIDE SEQUENCE [LARGE SCALE GENOMIC DNA]</scope>
    <source>
        <strain evidence="5 6">Ellin345</strain>
    </source>
</reference>
<feature type="repeat" description="TPR" evidence="3">
    <location>
        <begin position="212"/>
        <end position="245"/>
    </location>
</feature>
<dbReference type="InterPro" id="IPR051685">
    <property type="entry name" value="Ycf3/AcsC/BcsC/TPR_MFPF"/>
</dbReference>
<feature type="repeat" description="TPR" evidence="3">
    <location>
        <begin position="144"/>
        <end position="177"/>
    </location>
</feature>
<dbReference type="PANTHER" id="PTHR44943">
    <property type="entry name" value="CELLULOSE SYNTHASE OPERON PROTEIN C"/>
    <property type="match status" value="1"/>
</dbReference>
<name>Q1ITI7_KORVE</name>
<protein>
    <submittedName>
        <fullName evidence="5">Tetratricopeptide repeat protein</fullName>
    </submittedName>
</protein>
<keyword evidence="6" id="KW-1185">Reference proteome</keyword>
<dbReference type="PANTHER" id="PTHR44943:SF8">
    <property type="entry name" value="TPR REPEAT-CONTAINING PROTEIN MJ0263"/>
    <property type="match status" value="1"/>
</dbReference>